<accession>A0ACC3YNN3</accession>
<evidence type="ECO:0000313" key="2">
    <source>
        <dbReference type="Proteomes" id="UP000805649"/>
    </source>
</evidence>
<reference evidence="1 2" key="1">
    <citation type="journal article" date="2020" name="Phytopathology">
        <title>Genome Sequence Resources of Colletotrichum truncatum, C. plurivorum, C. musicola, and C. sojae: Four Species Pathogenic to Soybean (Glycine max).</title>
        <authorList>
            <person name="Rogerio F."/>
            <person name="Boufleur T.R."/>
            <person name="Ciampi-Guillardi M."/>
            <person name="Sukno S.A."/>
            <person name="Thon M.R."/>
            <person name="Massola Junior N.S."/>
            <person name="Baroncelli R."/>
        </authorList>
    </citation>
    <scope>NUCLEOTIDE SEQUENCE [LARGE SCALE GENOMIC DNA]</scope>
    <source>
        <strain evidence="1 2">CMES1059</strain>
    </source>
</reference>
<keyword evidence="2" id="KW-1185">Reference proteome</keyword>
<dbReference type="Proteomes" id="UP000805649">
    <property type="component" value="Unassembled WGS sequence"/>
</dbReference>
<dbReference type="EMBL" id="VUJX02000008">
    <property type="protein sequence ID" value="KAL0933520.1"/>
    <property type="molecule type" value="Genomic_DNA"/>
</dbReference>
<comment type="caution">
    <text evidence="1">The sequence shown here is derived from an EMBL/GenBank/DDBJ whole genome shotgun (WGS) entry which is preliminary data.</text>
</comment>
<sequence>MGRVGQTLSYWVKYCLIALASYAFWRGIHRSGMAVVQMAHKLRLGESAYRSEWLWTE</sequence>
<organism evidence="1 2">
    <name type="scientific">Colletotrichum truncatum</name>
    <name type="common">Anthracnose fungus</name>
    <name type="synonym">Colletotrichum capsici</name>
    <dbReference type="NCBI Taxonomy" id="5467"/>
    <lineage>
        <taxon>Eukaryota</taxon>
        <taxon>Fungi</taxon>
        <taxon>Dikarya</taxon>
        <taxon>Ascomycota</taxon>
        <taxon>Pezizomycotina</taxon>
        <taxon>Sordariomycetes</taxon>
        <taxon>Hypocreomycetidae</taxon>
        <taxon>Glomerellales</taxon>
        <taxon>Glomerellaceae</taxon>
        <taxon>Colletotrichum</taxon>
        <taxon>Colletotrichum truncatum species complex</taxon>
    </lineage>
</organism>
<name>A0ACC3YNN3_COLTU</name>
<proteinExistence type="predicted"/>
<gene>
    <name evidence="1" type="ORF">CTRU02_212483</name>
</gene>
<evidence type="ECO:0000313" key="1">
    <source>
        <dbReference type="EMBL" id="KAL0933520.1"/>
    </source>
</evidence>
<protein>
    <submittedName>
        <fullName evidence="1">Uncharacterized protein</fullName>
    </submittedName>
</protein>